<gene>
    <name evidence="3" type="ORF">Tci_007166</name>
</gene>
<proteinExistence type="predicted"/>
<dbReference type="InterPro" id="IPR057670">
    <property type="entry name" value="SH3_retrovirus"/>
</dbReference>
<feature type="domain" description="Retroviral polymerase SH3-like" evidence="2">
    <location>
        <begin position="23"/>
        <end position="87"/>
    </location>
</feature>
<feature type="domain" description="Reverse transcriptase Ty1/copia-type" evidence="1">
    <location>
        <begin position="134"/>
        <end position="180"/>
    </location>
</feature>
<dbReference type="Pfam" id="PF07727">
    <property type="entry name" value="RVT_2"/>
    <property type="match status" value="1"/>
</dbReference>
<organism evidence="3">
    <name type="scientific">Tanacetum cinerariifolium</name>
    <name type="common">Dalmatian daisy</name>
    <name type="synonym">Chrysanthemum cinerariifolium</name>
    <dbReference type="NCBI Taxonomy" id="118510"/>
    <lineage>
        <taxon>Eukaryota</taxon>
        <taxon>Viridiplantae</taxon>
        <taxon>Streptophyta</taxon>
        <taxon>Embryophyta</taxon>
        <taxon>Tracheophyta</taxon>
        <taxon>Spermatophyta</taxon>
        <taxon>Magnoliopsida</taxon>
        <taxon>eudicotyledons</taxon>
        <taxon>Gunneridae</taxon>
        <taxon>Pentapetalae</taxon>
        <taxon>asterids</taxon>
        <taxon>campanulids</taxon>
        <taxon>Asterales</taxon>
        <taxon>Asteraceae</taxon>
        <taxon>Asteroideae</taxon>
        <taxon>Anthemideae</taxon>
        <taxon>Anthemidinae</taxon>
        <taxon>Tanacetum</taxon>
    </lineage>
</organism>
<dbReference type="CDD" id="cd09272">
    <property type="entry name" value="RNase_HI_RT_Ty1"/>
    <property type="match status" value="1"/>
</dbReference>
<evidence type="ECO:0000259" key="2">
    <source>
        <dbReference type="Pfam" id="PF25597"/>
    </source>
</evidence>
<dbReference type="Pfam" id="PF25597">
    <property type="entry name" value="SH3_retrovirus"/>
    <property type="match status" value="1"/>
</dbReference>
<dbReference type="InterPro" id="IPR013103">
    <property type="entry name" value="RVT_2"/>
</dbReference>
<dbReference type="EMBL" id="BKCJ010000663">
    <property type="protein sequence ID" value="GEU35188.1"/>
    <property type="molecule type" value="Genomic_DNA"/>
</dbReference>
<evidence type="ECO:0000313" key="3">
    <source>
        <dbReference type="EMBL" id="GEU35188.1"/>
    </source>
</evidence>
<name>A0A6L2JDW6_TANCI</name>
<protein>
    <submittedName>
        <fullName evidence="3">Zinc finger, CCHC-type</fullName>
    </submittedName>
</protein>
<dbReference type="AlphaFoldDB" id="A0A6L2JDW6"/>
<reference evidence="3" key="1">
    <citation type="journal article" date="2019" name="Sci. Rep.">
        <title>Draft genome of Tanacetum cinerariifolium, the natural source of mosquito coil.</title>
        <authorList>
            <person name="Yamashiro T."/>
            <person name="Shiraishi A."/>
            <person name="Satake H."/>
            <person name="Nakayama K."/>
        </authorList>
    </citation>
    <scope>NUCLEOTIDE SEQUENCE</scope>
</reference>
<dbReference type="PANTHER" id="PTHR11439:SF521">
    <property type="entry name" value="RNA-DIRECTED DNA POLYMERASE"/>
    <property type="match status" value="1"/>
</dbReference>
<comment type="caution">
    <text evidence="3">The sequence shown here is derived from an EMBL/GenBank/DDBJ whole genome shotgun (WGS) entry which is preliminary data.</text>
</comment>
<sequence>MITPYGLWTKKKSNLNYLRVWGCRAVVRLLDPKLKTLGERGIECIFVGYNKHSKAFRFYVIEPNESVSINSIIGSRDAIFNENRFSSAPRASLRIPNGTKDIGGSVVLKRVLFSGKKQLMMRWIPSWATTLRCWLIYLQMDVKTSFLNGELDEKVCMNQPHGFIVPDNENEACKLIKSLYVQVDLAKEFLSSRFSMKDMGDADVILGIRIKHESNVIAIYESHYIEKVLSKFNYFDYTPLSNHMDTSEKLMPNNGQAISQLEYTRVIGCLMYDMTYTRPNIAFVVGKLRRYTSNPGYTDASWISNTEDNSSTSGGWVFLLSGSVISWASKKQTCITSSTIESEFVALAAAGKEAKWLRNLILKIPLWSKPIAHISICCDSAATLAKAYSQMYNNGKSRHLGVRHSMIRELITNGVVSIEFARSQ</sequence>
<dbReference type="PANTHER" id="PTHR11439">
    <property type="entry name" value="GAG-POL-RELATED RETROTRANSPOSON"/>
    <property type="match status" value="1"/>
</dbReference>
<accession>A0A6L2JDW6</accession>
<evidence type="ECO:0000259" key="1">
    <source>
        <dbReference type="Pfam" id="PF07727"/>
    </source>
</evidence>